<dbReference type="Gene3D" id="3.60.21.10">
    <property type="match status" value="1"/>
</dbReference>
<dbReference type="Proteomes" id="UP000252884">
    <property type="component" value="Unassembled WGS sequence"/>
</dbReference>
<keyword evidence="3" id="KW-1185">Reference proteome</keyword>
<evidence type="ECO:0000259" key="1">
    <source>
        <dbReference type="Pfam" id="PF00149"/>
    </source>
</evidence>
<sequence length="494" mass="52950">MPALRYLCLSDLHLGAAYSCLVGTDARGQPDPTRCSDTLAAFGAAMRQLLQRLVPPGAERPTLVLLGDVLDMGLSPMGAVAQSFAQFAREALVDAGGEPLFAPRVLCVPGNHDHHLWRAAQDQQFQAALDTGRIPRDLLQHTALYDQPDAPLPPSPLLTRLLRSVPGLAGMRCDIAYPNLALLDTGGTRCRVLHHGHYVDPMYRMVSTLNAQLPGLARTPRPADSLTVAQLEAENGAWVDFLWSDLGSAGSTGHTAMRLYDIMRDGGASHSFSRKLATKLVAWIGKTFETSGRAAVVQGITLDQLVLGAVDATLGQVAQSQRASYAQTMSAADTADLAWYIGGPTRRQLRRSGILHPEKLDLGFVFGHTHKPFEDSLPVAGFERPVAVFNTGGWVMDQPTLTPTQGASMVLLDAELNMAALRLFNDPVNGRMAPVRAAGVGDFSDAANPMLAALGEALAQTAGAWQQFSGCAQQALEQRARQLLDDFFDTAEAA</sequence>
<proteinExistence type="predicted"/>
<comment type="caution">
    <text evidence="2">The sequence shown here is derived from an EMBL/GenBank/DDBJ whole genome shotgun (WGS) entry which is preliminary data.</text>
</comment>
<gene>
    <name evidence="2" type="ORF">DES41_106125</name>
</gene>
<organism evidence="2 3">
    <name type="scientific">Pseudorhodoferax soli</name>
    <dbReference type="NCBI Taxonomy" id="545864"/>
    <lineage>
        <taxon>Bacteria</taxon>
        <taxon>Pseudomonadati</taxon>
        <taxon>Pseudomonadota</taxon>
        <taxon>Betaproteobacteria</taxon>
        <taxon>Burkholderiales</taxon>
        <taxon>Comamonadaceae</taxon>
    </lineage>
</organism>
<dbReference type="GO" id="GO:0016787">
    <property type="term" value="F:hydrolase activity"/>
    <property type="evidence" value="ECO:0007669"/>
    <property type="project" value="InterPro"/>
</dbReference>
<evidence type="ECO:0000313" key="3">
    <source>
        <dbReference type="Proteomes" id="UP000252884"/>
    </source>
</evidence>
<evidence type="ECO:0000313" key="2">
    <source>
        <dbReference type="EMBL" id="RCW69254.1"/>
    </source>
</evidence>
<feature type="domain" description="Calcineurin-like phosphoesterase" evidence="1">
    <location>
        <begin position="5"/>
        <end position="120"/>
    </location>
</feature>
<dbReference type="InterPro" id="IPR029052">
    <property type="entry name" value="Metallo-depent_PP-like"/>
</dbReference>
<dbReference type="SUPFAM" id="SSF56300">
    <property type="entry name" value="Metallo-dependent phosphatases"/>
    <property type="match status" value="1"/>
</dbReference>
<dbReference type="Pfam" id="PF00149">
    <property type="entry name" value="Metallophos"/>
    <property type="match status" value="1"/>
</dbReference>
<dbReference type="AlphaFoldDB" id="A0A368XTB4"/>
<protein>
    <submittedName>
        <fullName evidence="2">Calcineurin-like phosphoesterase family protein</fullName>
    </submittedName>
</protein>
<accession>A0A368XTB4</accession>
<dbReference type="InterPro" id="IPR004843">
    <property type="entry name" value="Calcineurin-like_PHP"/>
</dbReference>
<dbReference type="RefSeq" id="WP_211333036.1">
    <property type="nucleotide sequence ID" value="NZ_QPJK01000006.1"/>
</dbReference>
<reference evidence="2 3" key="1">
    <citation type="submission" date="2018-07" db="EMBL/GenBank/DDBJ databases">
        <title>Genomic Encyclopedia of Type Strains, Phase IV (KMG-IV): sequencing the most valuable type-strain genomes for metagenomic binning, comparative biology and taxonomic classification.</title>
        <authorList>
            <person name="Goeker M."/>
        </authorList>
    </citation>
    <scope>NUCLEOTIDE SEQUENCE [LARGE SCALE GENOMIC DNA]</scope>
    <source>
        <strain evidence="2 3">DSM 21634</strain>
    </source>
</reference>
<name>A0A368XTB4_9BURK</name>
<dbReference type="EMBL" id="QPJK01000006">
    <property type="protein sequence ID" value="RCW69254.1"/>
    <property type="molecule type" value="Genomic_DNA"/>
</dbReference>